<keyword evidence="1" id="KW-0479">Metal-binding</keyword>
<dbReference type="GO" id="GO:0000981">
    <property type="term" value="F:DNA-binding transcription factor activity, RNA polymerase II-specific"/>
    <property type="evidence" value="ECO:0007669"/>
    <property type="project" value="InterPro"/>
</dbReference>
<evidence type="ECO:0000256" key="4">
    <source>
        <dbReference type="ARBA" id="ARBA00023163"/>
    </source>
</evidence>
<dbReference type="CDD" id="cd12148">
    <property type="entry name" value="fungal_TF_MHR"/>
    <property type="match status" value="1"/>
</dbReference>
<dbReference type="PROSITE" id="PS50048">
    <property type="entry name" value="ZN2_CY6_FUNGAL_2"/>
    <property type="match status" value="1"/>
</dbReference>
<evidence type="ECO:0000256" key="2">
    <source>
        <dbReference type="ARBA" id="ARBA00023015"/>
    </source>
</evidence>
<feature type="region of interest" description="Disordered" evidence="6">
    <location>
        <begin position="106"/>
        <end position="147"/>
    </location>
</feature>
<accession>A0AAW0YU66</accession>
<dbReference type="GeneID" id="92183898"/>
<evidence type="ECO:0000256" key="3">
    <source>
        <dbReference type="ARBA" id="ARBA00023125"/>
    </source>
</evidence>
<dbReference type="RefSeq" id="XP_066800014.1">
    <property type="nucleotide sequence ID" value="XM_066949720.1"/>
</dbReference>
<evidence type="ECO:0000256" key="5">
    <source>
        <dbReference type="ARBA" id="ARBA00023242"/>
    </source>
</evidence>
<sequence>MMRSAESGPSRLAGYQSLHVTDDEREDSSRVPEPAQRGKRRAEGPTRETKSLQACDRCRAKKTRCVTAEDRSGNCKGCKTAALTCTYDMPLTASRTKRIRRGLSVIQAESNTGEPSEAQNEERGPEREDTNGTDGWLGNGSRLASPGLVMNDRRRTDLTPRRSTTVRREGPTAMSYILHSTPTLPISCLTEYDKHRHISMHITSPDSGDGFMLVSSETNLSSSSEAPSHALEALRSPSWNEVVNRLVETYLVHVSPLMPILLREEMGEASQSMIHAMAAVAAARSNCPKPIFDCLRLIVKQEMHEQDTMSNPTRQNVQTLLITCLVDEVALQAGSAAPESISRARLTAAIRMAQDLSMDEALSDTRLSQDYRIWRCAVVIDQWNAARTGARPIVSSSLSPVNASPSEVTDPDDFFHYLFILSLILKSILSTIYGPRGIEKATNVELNKIKDDLKGWKEGLPAKLKFTGVWSSLPAGILHLLHTTTTILLYRPFMRWSFICPPHLDLSLDLPVWLELNPASRQALEWAANQDDLADLLCFGPYTLCLASLIQYHSYARRREWDGVVTLEKFRRDAVERWTARLSEDHMQVQAAQLEVVSLLYAVTQTTLRTGKTSFDSPTSRRGLDPTPGILNRLPETSINGVTFLRDPSHPQGGVLIATQRAAREIKDLPPGTVIIGGPPPPEDGEYTDVANDVAAGGYDVLGHTSGVVTPLMNGMFTTGGLGVGGGGDGDGEGRINMSSTLDWEAMITSFTYPGAEGITQHVDNA</sequence>
<dbReference type="GO" id="GO:0003677">
    <property type="term" value="F:DNA binding"/>
    <property type="evidence" value="ECO:0007669"/>
    <property type="project" value="UniProtKB-KW"/>
</dbReference>
<feature type="domain" description="Zn(2)-C6 fungal-type" evidence="7">
    <location>
        <begin position="54"/>
        <end position="87"/>
    </location>
</feature>
<dbReference type="GO" id="GO:0008270">
    <property type="term" value="F:zinc ion binding"/>
    <property type="evidence" value="ECO:0007669"/>
    <property type="project" value="InterPro"/>
</dbReference>
<dbReference type="SMART" id="SM00066">
    <property type="entry name" value="GAL4"/>
    <property type="match status" value="1"/>
</dbReference>
<evidence type="ECO:0000259" key="7">
    <source>
        <dbReference type="PROSITE" id="PS50048"/>
    </source>
</evidence>
<evidence type="ECO:0000313" key="9">
    <source>
        <dbReference type="Proteomes" id="UP001388673"/>
    </source>
</evidence>
<keyword evidence="3" id="KW-0238">DNA-binding</keyword>
<keyword evidence="2" id="KW-0805">Transcription regulation</keyword>
<organism evidence="8 9">
    <name type="scientific">Kwoniella newhampshirensis</name>
    <dbReference type="NCBI Taxonomy" id="1651941"/>
    <lineage>
        <taxon>Eukaryota</taxon>
        <taxon>Fungi</taxon>
        <taxon>Dikarya</taxon>
        <taxon>Basidiomycota</taxon>
        <taxon>Agaricomycotina</taxon>
        <taxon>Tremellomycetes</taxon>
        <taxon>Tremellales</taxon>
        <taxon>Cryptococcaceae</taxon>
        <taxon>Kwoniella</taxon>
    </lineage>
</organism>
<dbReference type="SUPFAM" id="SSF57701">
    <property type="entry name" value="Zn2/Cys6 DNA-binding domain"/>
    <property type="match status" value="1"/>
</dbReference>
<comment type="caution">
    <text evidence="8">The sequence shown here is derived from an EMBL/GenBank/DDBJ whole genome shotgun (WGS) entry which is preliminary data.</text>
</comment>
<dbReference type="EMBL" id="JBCAWK010000013">
    <property type="protein sequence ID" value="KAK8844790.1"/>
    <property type="molecule type" value="Genomic_DNA"/>
</dbReference>
<proteinExistence type="predicted"/>
<reference evidence="8 9" key="1">
    <citation type="journal article" date="2024" name="bioRxiv">
        <title>Comparative genomics of Cryptococcus and Kwoniella reveals pathogenesis evolution and contrasting karyotype dynamics via intercentromeric recombination or chromosome fusion.</title>
        <authorList>
            <person name="Coelho M.A."/>
            <person name="David-Palma M."/>
            <person name="Shea T."/>
            <person name="Bowers K."/>
            <person name="McGinley-Smith S."/>
            <person name="Mohammad A.W."/>
            <person name="Gnirke A."/>
            <person name="Yurkov A.M."/>
            <person name="Nowrousian M."/>
            <person name="Sun S."/>
            <person name="Cuomo C.A."/>
            <person name="Heitman J."/>
        </authorList>
    </citation>
    <scope>NUCLEOTIDE SEQUENCE [LARGE SCALE GENOMIC DNA]</scope>
    <source>
        <strain evidence="8 9">CBS 13917</strain>
    </source>
</reference>
<dbReference type="InterPro" id="IPR050797">
    <property type="entry name" value="Carb_Metab_Trans_Reg"/>
</dbReference>
<dbReference type="InterPro" id="IPR036864">
    <property type="entry name" value="Zn2-C6_fun-type_DNA-bd_sf"/>
</dbReference>
<keyword evidence="4" id="KW-0804">Transcription</keyword>
<evidence type="ECO:0000256" key="6">
    <source>
        <dbReference type="SAM" id="MobiDB-lite"/>
    </source>
</evidence>
<keyword evidence="5" id="KW-0539">Nucleus</keyword>
<feature type="compositionally biased region" description="Basic and acidic residues" evidence="6">
    <location>
        <begin position="120"/>
        <end position="130"/>
    </location>
</feature>
<keyword evidence="9" id="KW-1185">Reference proteome</keyword>
<dbReference type="Gene3D" id="4.10.240.10">
    <property type="entry name" value="Zn(2)-C6 fungal-type DNA-binding domain"/>
    <property type="match status" value="1"/>
</dbReference>
<feature type="compositionally biased region" description="Basic and acidic residues" evidence="6">
    <location>
        <begin position="41"/>
        <end position="50"/>
    </location>
</feature>
<evidence type="ECO:0000256" key="1">
    <source>
        <dbReference type="ARBA" id="ARBA00022723"/>
    </source>
</evidence>
<dbReference type="InterPro" id="IPR001138">
    <property type="entry name" value="Zn2Cys6_DnaBD"/>
</dbReference>
<feature type="region of interest" description="Disordered" evidence="6">
    <location>
        <begin position="1"/>
        <end position="52"/>
    </location>
</feature>
<dbReference type="AlphaFoldDB" id="A0AAW0YU66"/>
<gene>
    <name evidence="8" type="ORF">IAR55_006640</name>
</gene>
<dbReference type="PANTHER" id="PTHR31668">
    <property type="entry name" value="GLUCOSE TRANSPORT TRANSCRIPTION REGULATOR RGT1-RELATED-RELATED"/>
    <property type="match status" value="1"/>
</dbReference>
<protein>
    <recommendedName>
        <fullName evidence="7">Zn(2)-C6 fungal-type domain-containing protein</fullName>
    </recommendedName>
</protein>
<dbReference type="PANTHER" id="PTHR31668:SF26">
    <property type="entry name" value="GLUCOSE TRANSPORT TRANSCRIPTION REGULATOR RGT1-RELATED"/>
    <property type="match status" value="1"/>
</dbReference>
<dbReference type="PROSITE" id="PS00463">
    <property type="entry name" value="ZN2_CY6_FUNGAL_1"/>
    <property type="match status" value="1"/>
</dbReference>
<dbReference type="Pfam" id="PF00172">
    <property type="entry name" value="Zn_clus"/>
    <property type="match status" value="1"/>
</dbReference>
<feature type="compositionally biased region" description="Polar residues" evidence="6">
    <location>
        <begin position="107"/>
        <end position="118"/>
    </location>
</feature>
<dbReference type="KEGG" id="kne:92183898"/>
<evidence type="ECO:0000313" key="8">
    <source>
        <dbReference type="EMBL" id="KAK8844790.1"/>
    </source>
</evidence>
<name>A0AAW0YU66_9TREE</name>
<dbReference type="Proteomes" id="UP001388673">
    <property type="component" value="Unassembled WGS sequence"/>
</dbReference>
<dbReference type="CDD" id="cd00067">
    <property type="entry name" value="GAL4"/>
    <property type="match status" value="1"/>
</dbReference>